<dbReference type="AlphaFoldDB" id="A0A8T1R7F9"/>
<proteinExistence type="predicted"/>
<dbReference type="EMBL" id="CM031811">
    <property type="protein sequence ID" value="KAG6662816.1"/>
    <property type="molecule type" value="Genomic_DNA"/>
</dbReference>
<sequence length="71" mass="8855">MSVALKGWYWYLTLFDPHIAPWNVYVFWLYFGGYGRGVERRITFVNEFVYAVDKLFVTRTWMYRRLWIIYL</sequence>
<gene>
    <name evidence="1" type="ORF">CIPAW_03G269500</name>
</gene>
<comment type="caution">
    <text evidence="1">The sequence shown here is derived from an EMBL/GenBank/DDBJ whole genome shotgun (WGS) entry which is preliminary data.</text>
</comment>
<keyword evidence="2" id="KW-1185">Reference proteome</keyword>
<dbReference type="Proteomes" id="UP000811609">
    <property type="component" value="Chromosome 3"/>
</dbReference>
<protein>
    <submittedName>
        <fullName evidence="1">Uncharacterized protein</fullName>
    </submittedName>
</protein>
<organism evidence="1 2">
    <name type="scientific">Carya illinoinensis</name>
    <name type="common">Pecan</name>
    <dbReference type="NCBI Taxonomy" id="32201"/>
    <lineage>
        <taxon>Eukaryota</taxon>
        <taxon>Viridiplantae</taxon>
        <taxon>Streptophyta</taxon>
        <taxon>Embryophyta</taxon>
        <taxon>Tracheophyta</taxon>
        <taxon>Spermatophyta</taxon>
        <taxon>Magnoliopsida</taxon>
        <taxon>eudicotyledons</taxon>
        <taxon>Gunneridae</taxon>
        <taxon>Pentapetalae</taxon>
        <taxon>rosids</taxon>
        <taxon>fabids</taxon>
        <taxon>Fagales</taxon>
        <taxon>Juglandaceae</taxon>
        <taxon>Carya</taxon>
    </lineage>
</organism>
<evidence type="ECO:0000313" key="2">
    <source>
        <dbReference type="Proteomes" id="UP000811609"/>
    </source>
</evidence>
<name>A0A8T1R7F9_CARIL</name>
<accession>A0A8T1R7F9</accession>
<reference evidence="1" key="1">
    <citation type="submission" date="2020-12" db="EMBL/GenBank/DDBJ databases">
        <title>WGS assembly of Carya illinoinensis cv. Pawnee.</title>
        <authorList>
            <person name="Platts A."/>
            <person name="Shu S."/>
            <person name="Wright S."/>
            <person name="Barry K."/>
            <person name="Edger P."/>
            <person name="Pires J.C."/>
            <person name="Schmutz J."/>
        </authorList>
    </citation>
    <scope>NUCLEOTIDE SEQUENCE</scope>
    <source>
        <tissue evidence="1">Leaf</tissue>
    </source>
</reference>
<evidence type="ECO:0000313" key="1">
    <source>
        <dbReference type="EMBL" id="KAG6662816.1"/>
    </source>
</evidence>